<sequence length="307" mass="33656">MGITTHTDISDKENYAPSSQVSYPELPRLSPSKRPTGRSILTSPPKKKRQTANYPQPWGSPTNTYALHYSNRSPANTARRRAPATLNGLTRTPPRPSYADKLKGIFTDSASTANASSRRAKASTSNGSTSSTLTSEPELERKLAMALDTPMTCGDQSRHIQPANPVMTPDMSTPFNTAASPCTPAPAQEESSSEEWTGDEEFIPRSVRRQNRIRRRYERQKALELERAEKFNVGGGGPMSLSQLRTAARYRETRNLLGMVPVSPPKSSRSTAPPRVIGTNPEPQSNASDELVNDRPSDADDEADEDE</sequence>
<keyword evidence="2" id="KW-1185">Reference proteome</keyword>
<organism evidence="1 2">
    <name type="scientific">Vermiconidia calcicola</name>
    <dbReference type="NCBI Taxonomy" id="1690605"/>
    <lineage>
        <taxon>Eukaryota</taxon>
        <taxon>Fungi</taxon>
        <taxon>Dikarya</taxon>
        <taxon>Ascomycota</taxon>
        <taxon>Pezizomycotina</taxon>
        <taxon>Dothideomycetes</taxon>
        <taxon>Dothideomycetidae</taxon>
        <taxon>Mycosphaerellales</taxon>
        <taxon>Extremaceae</taxon>
        <taxon>Vermiconidia</taxon>
    </lineage>
</organism>
<evidence type="ECO:0000313" key="2">
    <source>
        <dbReference type="Proteomes" id="UP001281147"/>
    </source>
</evidence>
<gene>
    <name evidence="1" type="ORF">LTR37_012235</name>
</gene>
<reference evidence="1" key="1">
    <citation type="submission" date="2023-07" db="EMBL/GenBank/DDBJ databases">
        <title>Black Yeasts Isolated from many extreme environments.</title>
        <authorList>
            <person name="Coleine C."/>
            <person name="Stajich J.E."/>
            <person name="Selbmann L."/>
        </authorList>
    </citation>
    <scope>NUCLEOTIDE SEQUENCE</scope>
    <source>
        <strain evidence="1">CCFEE 5714</strain>
    </source>
</reference>
<accession>A0ACC3MZS5</accession>
<proteinExistence type="predicted"/>
<protein>
    <submittedName>
        <fullName evidence="1">Uncharacterized protein</fullName>
    </submittedName>
</protein>
<dbReference type="Proteomes" id="UP001281147">
    <property type="component" value="Unassembled WGS sequence"/>
</dbReference>
<dbReference type="EMBL" id="JAUTXU010000112">
    <property type="protein sequence ID" value="KAK3707235.1"/>
    <property type="molecule type" value="Genomic_DNA"/>
</dbReference>
<name>A0ACC3MZS5_9PEZI</name>
<comment type="caution">
    <text evidence="1">The sequence shown here is derived from an EMBL/GenBank/DDBJ whole genome shotgun (WGS) entry which is preliminary data.</text>
</comment>
<evidence type="ECO:0000313" key="1">
    <source>
        <dbReference type="EMBL" id="KAK3707235.1"/>
    </source>
</evidence>